<name>U4KX13_PYROM</name>
<feature type="compositionally biased region" description="Basic and acidic residues" evidence="1">
    <location>
        <begin position="265"/>
        <end position="283"/>
    </location>
</feature>
<feature type="compositionally biased region" description="Low complexity" evidence="1">
    <location>
        <begin position="350"/>
        <end position="369"/>
    </location>
</feature>
<feature type="region of interest" description="Disordered" evidence="1">
    <location>
        <begin position="290"/>
        <end position="315"/>
    </location>
</feature>
<feature type="compositionally biased region" description="Pro residues" evidence="1">
    <location>
        <begin position="21"/>
        <end position="36"/>
    </location>
</feature>
<feature type="region of interest" description="Disordered" evidence="1">
    <location>
        <begin position="264"/>
        <end position="283"/>
    </location>
</feature>
<dbReference type="Proteomes" id="UP000018144">
    <property type="component" value="Unassembled WGS sequence"/>
</dbReference>
<reference evidence="2 3" key="1">
    <citation type="journal article" date="2013" name="PLoS Genet.">
        <title>The genome and development-dependent transcriptomes of Pyronema confluens: a window into fungal evolution.</title>
        <authorList>
            <person name="Traeger S."/>
            <person name="Altegoer F."/>
            <person name="Freitag M."/>
            <person name="Gabaldon T."/>
            <person name="Kempken F."/>
            <person name="Kumar A."/>
            <person name="Marcet-Houben M."/>
            <person name="Poggeler S."/>
            <person name="Stajich J.E."/>
            <person name="Nowrousian M."/>
        </authorList>
    </citation>
    <scope>NUCLEOTIDE SEQUENCE [LARGE SCALE GENOMIC DNA]</scope>
    <source>
        <strain evidence="3">CBS 100304</strain>
        <tissue evidence="2">Vegetative mycelium</tissue>
    </source>
</reference>
<gene>
    <name evidence="2" type="ORF">PCON_05413</name>
</gene>
<feature type="region of interest" description="Disordered" evidence="1">
    <location>
        <begin position="350"/>
        <end position="378"/>
    </location>
</feature>
<keyword evidence="3" id="KW-1185">Reference proteome</keyword>
<organism evidence="2 3">
    <name type="scientific">Pyronema omphalodes (strain CBS 100304)</name>
    <name type="common">Pyronema confluens</name>
    <dbReference type="NCBI Taxonomy" id="1076935"/>
    <lineage>
        <taxon>Eukaryota</taxon>
        <taxon>Fungi</taxon>
        <taxon>Dikarya</taxon>
        <taxon>Ascomycota</taxon>
        <taxon>Pezizomycotina</taxon>
        <taxon>Pezizomycetes</taxon>
        <taxon>Pezizales</taxon>
        <taxon>Pyronemataceae</taxon>
        <taxon>Pyronema</taxon>
    </lineage>
</organism>
<sequence>MSSNFMYEDLLHYHSCSAPIEEPPPSPPMKAQPPMSPIQVSEIPPSPRIPRVHPGSPMDFSSEQTSTTPPTLGNMGNLGTTGQSNYVDLKIPPEILAIHPPALDSIRNLIKPIPTTTHEAVPTPLNRLTMPISPLMLPSTNSLYVGSLHPTPRSARQHFNITGERGARPGWRPPPTAPSSATSSSFSTASNSARLSNSSRPTAPELPNLFNPTPRCSFRIQTHDAGHPSADPNRHTRSAAPSPEPEPIFKTDAVTHNAGISRAAGEWKARKEKETRERHERRERVMKAMRERAGREMEESVKREMERVKGQGKEKESGIERLEMLATVAGLVARAEVSVPVAVGSWAAASATTSSAPSASAPRLVLSPPRSYTHDPTPYRVVVPRPPRPEVLDGTVDPHGIAPICGFDLKSRESWGIKTSKARMMAIDNVRGMYPDWSEEKAVEELSMLMRRYNRRNAPRRIRDNTRGGVRVARKGVDMGDHSGWIHM</sequence>
<feature type="compositionally biased region" description="Polar residues" evidence="1">
    <location>
        <begin position="59"/>
        <end position="70"/>
    </location>
</feature>
<evidence type="ECO:0000256" key="1">
    <source>
        <dbReference type="SAM" id="MobiDB-lite"/>
    </source>
</evidence>
<protein>
    <submittedName>
        <fullName evidence="2">Uncharacterized protein</fullName>
    </submittedName>
</protein>
<proteinExistence type="predicted"/>
<feature type="region of interest" description="Disordered" evidence="1">
    <location>
        <begin position="163"/>
        <end position="248"/>
    </location>
</feature>
<dbReference type="AlphaFoldDB" id="U4KX13"/>
<evidence type="ECO:0000313" key="2">
    <source>
        <dbReference type="EMBL" id="CCX05826.1"/>
    </source>
</evidence>
<evidence type="ECO:0000313" key="3">
    <source>
        <dbReference type="Proteomes" id="UP000018144"/>
    </source>
</evidence>
<dbReference type="EMBL" id="HF935274">
    <property type="protein sequence ID" value="CCX05826.1"/>
    <property type="molecule type" value="Genomic_DNA"/>
</dbReference>
<feature type="compositionally biased region" description="Low complexity" evidence="1">
    <location>
        <begin position="178"/>
        <end position="200"/>
    </location>
</feature>
<feature type="region of interest" description="Disordered" evidence="1">
    <location>
        <begin position="17"/>
        <end position="77"/>
    </location>
</feature>
<accession>U4KX13</accession>